<dbReference type="AlphaFoldDB" id="A0A9J6QXS3"/>
<keyword evidence="2" id="KW-0732">Signal</keyword>
<dbReference type="NCBIfam" id="TIGR03057">
    <property type="entry name" value="xxxLxxG_by_4"/>
    <property type="match status" value="1"/>
</dbReference>
<evidence type="ECO:0000256" key="2">
    <source>
        <dbReference type="SAM" id="SignalP"/>
    </source>
</evidence>
<keyword evidence="4" id="KW-1185">Reference proteome</keyword>
<name>A0A9J6QXS3_9FIRM</name>
<accession>A0A9J6QXS3</accession>
<dbReference type="RefSeq" id="WP_253021037.1">
    <property type="nucleotide sequence ID" value="NZ_JAOSHN010000009.1"/>
</dbReference>
<evidence type="ECO:0008006" key="5">
    <source>
        <dbReference type="Google" id="ProtNLM"/>
    </source>
</evidence>
<comment type="caution">
    <text evidence="3">The sequence shown here is derived from an EMBL/GenBank/DDBJ whole genome shotgun (WGS) entry which is preliminary data.</text>
</comment>
<organism evidence="3 4">
    <name type="scientific">Hominibacterium faecale</name>
    <dbReference type="NCBI Taxonomy" id="2839743"/>
    <lineage>
        <taxon>Bacteria</taxon>
        <taxon>Bacillati</taxon>
        <taxon>Bacillota</taxon>
        <taxon>Clostridia</taxon>
        <taxon>Peptostreptococcales</taxon>
        <taxon>Anaerovoracaceae</taxon>
        <taxon>Hominibacterium</taxon>
    </lineage>
</organism>
<dbReference type="Proteomes" id="UP001065549">
    <property type="component" value="Unassembled WGS sequence"/>
</dbReference>
<evidence type="ECO:0000256" key="1">
    <source>
        <dbReference type="SAM" id="Coils"/>
    </source>
</evidence>
<sequence length="596" mass="62246">MKRNLRQTRILTVILSLVLAAAGSTAPVFAAEKTDDALISKEETVYVMADENGDASKIIVSEWLKNAGELSLIKDYTELKEIENVKGDESFDQKDGKGTWKAEGKDIYYQGKIKKELPVEMKVSYYLNDKAVTSKEIAGKSGKVKIRFDYTNNQKLHGVYVPFVVMTGMSLDNDIFSKVEVKNGKVINDGQKSMVVGYALPGLAQSLELKDTEVVIPDYVEVTCQAEKFALGGTMTVASSSLLDDLDLGRIDSMDDLKAALDQLQSAAAQLEEGAEKLQSGAGDLAKGTSDLSKGAGTLSKGTTDLYKGAGTLKEKVEQLGNGLKEAKDGSARLQTGADQLLKGAGDLESGAGRLKGGIGQIPGKLQEAVGKVSAGIQGAQGQPGTIQADEAALAALNKIDASKLSDGEKTALAQAKGALQKSIDGQKSIVSGLTSESAKMKDSVAALSDGAEELAAGTKDLKNGLTDLSSGAKDLNTGITKACEGAGLLKDGAADLKKGAHRVNDGAGDLNAGAKKVNAGAGTLATGARDLAGGISKFKSDGVDKLAEAFNGDLSKVVDRLKALQKAASDYQSFAGKQAQTKGTVKFIYKTDEIE</sequence>
<evidence type="ECO:0000313" key="4">
    <source>
        <dbReference type="Proteomes" id="UP001065549"/>
    </source>
</evidence>
<dbReference type="InterPro" id="IPR023908">
    <property type="entry name" value="xxxLxxG_rpt"/>
</dbReference>
<feature type="signal peptide" evidence="2">
    <location>
        <begin position="1"/>
        <end position="30"/>
    </location>
</feature>
<dbReference type="EMBL" id="JAOSHN010000009">
    <property type="protein sequence ID" value="MCU7380302.1"/>
    <property type="molecule type" value="Genomic_DNA"/>
</dbReference>
<gene>
    <name evidence="3" type="ORF">OBO34_18390</name>
</gene>
<reference evidence="3" key="1">
    <citation type="submission" date="2022-09" db="EMBL/GenBank/DDBJ databases">
        <title>Culturomic study of gut microbiota in children with autism spectrum disorder.</title>
        <authorList>
            <person name="Efimov B.A."/>
            <person name="Chaplin A.V."/>
            <person name="Sokolova S.R."/>
            <person name="Pikina A.P."/>
            <person name="Korzhanova M."/>
            <person name="Belova V."/>
            <person name="Korostin D."/>
        </authorList>
    </citation>
    <scope>NUCLEOTIDE SEQUENCE</scope>
    <source>
        <strain evidence="3">ASD5510</strain>
    </source>
</reference>
<feature type="coiled-coil region" evidence="1">
    <location>
        <begin position="254"/>
        <end position="281"/>
    </location>
</feature>
<evidence type="ECO:0000313" key="3">
    <source>
        <dbReference type="EMBL" id="MCU7380302.1"/>
    </source>
</evidence>
<feature type="chain" id="PRO_5039899099" description="X-X-X-Leu-X-X-Gly heptad repeats" evidence="2">
    <location>
        <begin position="31"/>
        <end position="596"/>
    </location>
</feature>
<dbReference type="Gene3D" id="1.10.287.950">
    <property type="entry name" value="Methyl-accepting chemotaxis protein"/>
    <property type="match status" value="2"/>
</dbReference>
<protein>
    <recommendedName>
        <fullName evidence="5">X-X-X-Leu-X-X-Gly heptad repeats</fullName>
    </recommendedName>
</protein>
<proteinExistence type="predicted"/>
<keyword evidence="1" id="KW-0175">Coiled coil</keyword>